<proteinExistence type="predicted"/>
<feature type="region of interest" description="Disordered" evidence="1">
    <location>
        <begin position="84"/>
        <end position="105"/>
    </location>
</feature>
<accession>A0ABW8LP10</accession>
<gene>
    <name evidence="2" type="ORF">ACI2L5_17695</name>
</gene>
<protein>
    <submittedName>
        <fullName evidence="2">Uncharacterized protein</fullName>
    </submittedName>
</protein>
<keyword evidence="3" id="KW-1185">Reference proteome</keyword>
<evidence type="ECO:0000256" key="1">
    <source>
        <dbReference type="SAM" id="MobiDB-lite"/>
    </source>
</evidence>
<reference evidence="2 3" key="1">
    <citation type="submission" date="2024-11" db="EMBL/GenBank/DDBJ databases">
        <title>The Natural Products Discovery Center: Release of the First 8490 Sequenced Strains for Exploring Actinobacteria Biosynthetic Diversity.</title>
        <authorList>
            <person name="Kalkreuter E."/>
            <person name="Kautsar S.A."/>
            <person name="Yang D."/>
            <person name="Bader C.D."/>
            <person name="Teijaro C.N."/>
            <person name="Fluegel L."/>
            <person name="Davis C.M."/>
            <person name="Simpson J.R."/>
            <person name="Lauterbach L."/>
            <person name="Steele A.D."/>
            <person name="Gui C."/>
            <person name="Meng S."/>
            <person name="Li G."/>
            <person name="Viehrig K."/>
            <person name="Ye F."/>
            <person name="Su P."/>
            <person name="Kiefer A.F."/>
            <person name="Nichols A."/>
            <person name="Cepeda A.J."/>
            <person name="Yan W."/>
            <person name="Fan B."/>
            <person name="Jiang Y."/>
            <person name="Adhikari A."/>
            <person name="Zheng C.-J."/>
            <person name="Schuster L."/>
            <person name="Cowan T.M."/>
            <person name="Smanski M.J."/>
            <person name="Chevrette M.G."/>
            <person name="De Carvalho L.P.S."/>
            <person name="Shen B."/>
        </authorList>
    </citation>
    <scope>NUCLEOTIDE SEQUENCE [LARGE SCALE GENOMIC DNA]</scope>
    <source>
        <strain evidence="2 3">NPDC020863</strain>
    </source>
</reference>
<organism evidence="2 3">
    <name type="scientific">Streptomyces milbemycinicus</name>
    <dbReference type="NCBI Taxonomy" id="476552"/>
    <lineage>
        <taxon>Bacteria</taxon>
        <taxon>Bacillati</taxon>
        <taxon>Actinomycetota</taxon>
        <taxon>Actinomycetes</taxon>
        <taxon>Kitasatosporales</taxon>
        <taxon>Streptomycetaceae</taxon>
        <taxon>Streptomyces</taxon>
    </lineage>
</organism>
<evidence type="ECO:0000313" key="3">
    <source>
        <dbReference type="Proteomes" id="UP001620295"/>
    </source>
</evidence>
<comment type="caution">
    <text evidence="2">The sequence shown here is derived from an EMBL/GenBank/DDBJ whole genome shotgun (WGS) entry which is preliminary data.</text>
</comment>
<dbReference type="RefSeq" id="WP_404746586.1">
    <property type="nucleotide sequence ID" value="NZ_JBJDQH010000005.1"/>
</dbReference>
<name>A0ABW8LP10_9ACTN</name>
<dbReference type="EMBL" id="JBJDQH010000005">
    <property type="protein sequence ID" value="MFK4266754.1"/>
    <property type="molecule type" value="Genomic_DNA"/>
</dbReference>
<dbReference type="Proteomes" id="UP001620295">
    <property type="component" value="Unassembled WGS sequence"/>
</dbReference>
<sequence>MDISGSRTAAQHLPCQDCDLVTVPARQGLEAVDILRRVRDGVGPVLHDNACDTLGFVVPAGTAAGWDLPGSECAQTPGCGVRLSTGGAAENGDEEGGGGTVSPPLTGTGWLVPPGDTYTGVTDPGELRAALGEAARLIEAVDRCQ</sequence>
<evidence type="ECO:0000313" key="2">
    <source>
        <dbReference type="EMBL" id="MFK4266754.1"/>
    </source>
</evidence>